<sequence length="517" mass="58219">MKAMLRIRSVTVLNVLFTLTILSLLHKSESSPNCKAWLVQSIPTDMPLLPRVPGVLSTGDVLRWLAFNSTEKLDVIAQYWQLKAQPQDRRSGDYGYSKADMQKFGADEGAEVYKALENAADRNVSIRLLSHSGVYPDFTKEPSDLASKRPNVKNVTLLLGEWWGSGIVHAKVWISDSRDVYIGSANNDWKSLTQVKEVGIYLVGCPRIAKKVETYFHNIWTLASLNSSDYTKTVSDQQWQVDRKVPCWSHFLDSKERCKSPLPHSVETPHVSGYPILYNPSTFKLPIQTPGLNRSTLQPQVSYLSFAPPELSFGRYQADEQAWIDTIKSVGSRETVRISTMDWLGQSQYMKQTVYWSSLSSAISEVVFSKHATVKILVAYWAHFIYNTDYYLKSLLYSNVLCASSKYNKCSGKVEIKYYRVPGFNLTGPATRKESSTGNLYPGYTRVNHGKYAVSDVRAHIGTSNLVWDYFYSTAGISFGTYNPSIVTQLKEVFDADWNSPYAVPVEELGKGHACSS</sequence>
<keyword evidence="1" id="KW-0732">Signal</keyword>
<dbReference type="EMBL" id="JARAOO010000008">
    <property type="protein sequence ID" value="KAJ7958491.1"/>
    <property type="molecule type" value="Genomic_DNA"/>
</dbReference>
<dbReference type="PANTHER" id="PTHR10185">
    <property type="entry name" value="PHOSPHOLIPASE D - RELATED"/>
    <property type="match status" value="1"/>
</dbReference>
<dbReference type="SMART" id="SM00155">
    <property type="entry name" value="PLDc"/>
    <property type="match status" value="2"/>
</dbReference>
<feature type="chain" id="PRO_5042057746" evidence="1">
    <location>
        <begin position="31"/>
        <end position="517"/>
    </location>
</feature>
<dbReference type="CDD" id="cd09106">
    <property type="entry name" value="PLDc_vPLD3_4_5_like_1"/>
    <property type="match status" value="1"/>
</dbReference>
<dbReference type="InterPro" id="IPR001736">
    <property type="entry name" value="PLipase_D/transphosphatidylase"/>
</dbReference>
<evidence type="ECO:0000256" key="1">
    <source>
        <dbReference type="SAM" id="SignalP"/>
    </source>
</evidence>
<protein>
    <submittedName>
        <fullName evidence="3">Phospholipase D Z-like</fullName>
    </submittedName>
</protein>
<reference evidence="3" key="1">
    <citation type="journal article" date="2023" name="Science">
        <title>Elucidation of the pathway for biosynthesis of saponin adjuvants from the soapbark tree.</title>
        <authorList>
            <person name="Reed J."/>
            <person name="Orme A."/>
            <person name="El-Demerdash A."/>
            <person name="Owen C."/>
            <person name="Martin L.B.B."/>
            <person name="Misra R.C."/>
            <person name="Kikuchi S."/>
            <person name="Rejzek M."/>
            <person name="Martin A.C."/>
            <person name="Harkess A."/>
            <person name="Leebens-Mack J."/>
            <person name="Louveau T."/>
            <person name="Stephenson M.J."/>
            <person name="Osbourn A."/>
        </authorList>
    </citation>
    <scope>NUCLEOTIDE SEQUENCE</scope>
    <source>
        <strain evidence="3">S10</strain>
    </source>
</reference>
<feature type="domain" description="PLD phosphodiesterase" evidence="2">
    <location>
        <begin position="164"/>
        <end position="191"/>
    </location>
</feature>
<dbReference type="SUPFAM" id="SSF56024">
    <property type="entry name" value="Phospholipase D/nuclease"/>
    <property type="match status" value="2"/>
</dbReference>
<organism evidence="3 4">
    <name type="scientific">Quillaja saponaria</name>
    <name type="common">Soap bark tree</name>
    <dbReference type="NCBI Taxonomy" id="32244"/>
    <lineage>
        <taxon>Eukaryota</taxon>
        <taxon>Viridiplantae</taxon>
        <taxon>Streptophyta</taxon>
        <taxon>Embryophyta</taxon>
        <taxon>Tracheophyta</taxon>
        <taxon>Spermatophyta</taxon>
        <taxon>Magnoliopsida</taxon>
        <taxon>eudicotyledons</taxon>
        <taxon>Gunneridae</taxon>
        <taxon>Pentapetalae</taxon>
        <taxon>rosids</taxon>
        <taxon>fabids</taxon>
        <taxon>Fabales</taxon>
        <taxon>Quillajaceae</taxon>
        <taxon>Quillaja</taxon>
    </lineage>
</organism>
<name>A0AAD7LHZ5_QUISA</name>
<dbReference type="AlphaFoldDB" id="A0AAD7LHZ5"/>
<feature type="domain" description="PLD phosphodiesterase" evidence="2">
    <location>
        <begin position="444"/>
        <end position="470"/>
    </location>
</feature>
<dbReference type="Pfam" id="PF13091">
    <property type="entry name" value="PLDc_2"/>
    <property type="match status" value="1"/>
</dbReference>
<proteinExistence type="predicted"/>
<accession>A0AAD7LHZ5</accession>
<dbReference type="InterPro" id="IPR025202">
    <property type="entry name" value="PLD-like_dom"/>
</dbReference>
<dbReference type="InterPro" id="IPR050874">
    <property type="entry name" value="Diverse_PLD-related"/>
</dbReference>
<dbReference type="Gene3D" id="3.30.870.10">
    <property type="entry name" value="Endonuclease Chain A"/>
    <property type="match status" value="2"/>
</dbReference>
<evidence type="ECO:0000313" key="3">
    <source>
        <dbReference type="EMBL" id="KAJ7958491.1"/>
    </source>
</evidence>
<dbReference type="Proteomes" id="UP001163823">
    <property type="component" value="Chromosome 8"/>
</dbReference>
<evidence type="ECO:0000313" key="4">
    <source>
        <dbReference type="Proteomes" id="UP001163823"/>
    </source>
</evidence>
<dbReference type="PANTHER" id="PTHR10185:SF17">
    <property type="entry name" value="GM01519P-RELATED"/>
    <property type="match status" value="1"/>
</dbReference>
<keyword evidence="4" id="KW-1185">Reference proteome</keyword>
<dbReference type="GO" id="GO:0003824">
    <property type="term" value="F:catalytic activity"/>
    <property type="evidence" value="ECO:0007669"/>
    <property type="project" value="InterPro"/>
</dbReference>
<dbReference type="KEGG" id="qsa:O6P43_019215"/>
<evidence type="ECO:0000259" key="2">
    <source>
        <dbReference type="PROSITE" id="PS50035"/>
    </source>
</evidence>
<dbReference type="CDD" id="cd09107">
    <property type="entry name" value="PLDc_vPLD3_4_5_like_2"/>
    <property type="match status" value="1"/>
</dbReference>
<gene>
    <name evidence="3" type="ORF">O6P43_019215</name>
</gene>
<dbReference type="PROSITE" id="PS50035">
    <property type="entry name" value="PLD"/>
    <property type="match status" value="2"/>
</dbReference>
<feature type="signal peptide" evidence="1">
    <location>
        <begin position="1"/>
        <end position="30"/>
    </location>
</feature>
<comment type="caution">
    <text evidence="3">The sequence shown here is derived from an EMBL/GenBank/DDBJ whole genome shotgun (WGS) entry which is preliminary data.</text>
</comment>